<dbReference type="AlphaFoldDB" id="E1Z7Z5"/>
<evidence type="ECO:0000256" key="2">
    <source>
        <dbReference type="SAM" id="MobiDB-lite"/>
    </source>
</evidence>
<keyword evidence="1" id="KW-0175">Coiled coil</keyword>
<evidence type="ECO:0000256" key="1">
    <source>
        <dbReference type="SAM" id="Coils"/>
    </source>
</evidence>
<keyword evidence="4" id="KW-1185">Reference proteome</keyword>
<feature type="region of interest" description="Disordered" evidence="2">
    <location>
        <begin position="80"/>
        <end position="113"/>
    </location>
</feature>
<accession>E1Z7Z5</accession>
<proteinExistence type="predicted"/>
<feature type="coiled-coil region" evidence="1">
    <location>
        <begin position="52"/>
        <end position="79"/>
    </location>
</feature>
<dbReference type="RefSeq" id="XP_005850356.1">
    <property type="nucleotide sequence ID" value="XM_005850294.1"/>
</dbReference>
<reference evidence="3 4" key="1">
    <citation type="journal article" date="2010" name="Plant Cell">
        <title>The Chlorella variabilis NC64A genome reveals adaptation to photosymbiosis, coevolution with viruses, and cryptic sex.</title>
        <authorList>
            <person name="Blanc G."/>
            <person name="Duncan G."/>
            <person name="Agarkova I."/>
            <person name="Borodovsky M."/>
            <person name="Gurnon J."/>
            <person name="Kuo A."/>
            <person name="Lindquist E."/>
            <person name="Lucas S."/>
            <person name="Pangilinan J."/>
            <person name="Polle J."/>
            <person name="Salamov A."/>
            <person name="Terry A."/>
            <person name="Yamada T."/>
            <person name="Dunigan D.D."/>
            <person name="Grigoriev I.V."/>
            <person name="Claverie J.M."/>
            <person name="Van Etten J.L."/>
        </authorList>
    </citation>
    <scope>NUCLEOTIDE SEQUENCE [LARGE SCALE GENOMIC DNA]</scope>
    <source>
        <strain evidence="3 4">NC64A</strain>
    </source>
</reference>
<name>E1Z7Z5_CHLVA</name>
<organism evidence="4">
    <name type="scientific">Chlorella variabilis</name>
    <name type="common">Green alga</name>
    <dbReference type="NCBI Taxonomy" id="554065"/>
    <lineage>
        <taxon>Eukaryota</taxon>
        <taxon>Viridiplantae</taxon>
        <taxon>Chlorophyta</taxon>
        <taxon>core chlorophytes</taxon>
        <taxon>Trebouxiophyceae</taxon>
        <taxon>Chlorellales</taxon>
        <taxon>Chlorellaceae</taxon>
        <taxon>Chlorella clade</taxon>
        <taxon>Chlorella</taxon>
    </lineage>
</organism>
<gene>
    <name evidence="3" type="ORF">CHLNCDRAFT_142187</name>
</gene>
<dbReference type="KEGG" id="cvr:CHLNCDRAFT_142187"/>
<dbReference type="GeneID" id="17357690"/>
<feature type="compositionally biased region" description="Gly residues" evidence="2">
    <location>
        <begin position="97"/>
        <end position="113"/>
    </location>
</feature>
<dbReference type="OrthoDB" id="10547307at2759"/>
<dbReference type="EMBL" id="GL433838">
    <property type="protein sequence ID" value="EFN58254.1"/>
    <property type="molecule type" value="Genomic_DNA"/>
</dbReference>
<dbReference type="InParanoid" id="E1Z7Z5"/>
<evidence type="ECO:0000313" key="3">
    <source>
        <dbReference type="EMBL" id="EFN58254.1"/>
    </source>
</evidence>
<sequence>MEAPARAAGAPPSSAVSEALQQHLDDFTQQGELSAAEAALPGKEAFSASVRLVKLQGRIHALNKKVAEIEHRLEGMRSHLTRQQAAQQGGINTSAGSAGGGSSAGTGAVGEAT</sequence>
<evidence type="ECO:0000313" key="4">
    <source>
        <dbReference type="Proteomes" id="UP000008141"/>
    </source>
</evidence>
<protein>
    <submittedName>
        <fullName evidence="3">Expressed protein</fullName>
    </submittedName>
</protein>
<dbReference type="Proteomes" id="UP000008141">
    <property type="component" value="Unassembled WGS sequence"/>
</dbReference>